<sequence length="286" mass="33695">MEELKLLKEERIVINNEVYRLKGEKRMWKKENETLHEVKIKMIKRMKTRGVDPTSTVLFEWGELPADGPAKRKIERSDAEKKETTDQVLKKMRTMLEEGNDKPAWETYPRTYLQWGEKLKSLLTQKKPEGQRVHPHIWVYGFPGINPLKYFFPFAPEGEPQALSWHRHRCCRNFMGFAHFGKTRKPQLAATKDIGELFDYPDLPVKLREDHCVLTRHQRVVIKLRAQIPEAKNSDARNATQEITDLLIHWNDHIEELIEGVLARNIQVYHKARKIKAEARVDRSSK</sequence>
<proteinExistence type="predicted"/>
<evidence type="ECO:0000313" key="1">
    <source>
        <dbReference type="EMBL" id="RHY96533.1"/>
    </source>
</evidence>
<organism evidence="1 2">
    <name type="scientific">Aphanomyces astaci</name>
    <name type="common">Crayfish plague agent</name>
    <dbReference type="NCBI Taxonomy" id="112090"/>
    <lineage>
        <taxon>Eukaryota</taxon>
        <taxon>Sar</taxon>
        <taxon>Stramenopiles</taxon>
        <taxon>Oomycota</taxon>
        <taxon>Saprolegniomycetes</taxon>
        <taxon>Saprolegniales</taxon>
        <taxon>Verrucalvaceae</taxon>
        <taxon>Aphanomyces</taxon>
    </lineage>
</organism>
<comment type="caution">
    <text evidence="1">The sequence shown here is derived from an EMBL/GenBank/DDBJ whole genome shotgun (WGS) entry which is preliminary data.</text>
</comment>
<name>A0A3R7BN11_APHAT</name>
<evidence type="ECO:0000313" key="2">
    <source>
        <dbReference type="Proteomes" id="UP000286510"/>
    </source>
</evidence>
<dbReference type="AlphaFoldDB" id="A0A3R7BN11"/>
<dbReference type="Proteomes" id="UP000286510">
    <property type="component" value="Unassembled WGS sequence"/>
</dbReference>
<dbReference type="VEuPathDB" id="FungiDB:H257_09479"/>
<gene>
    <name evidence="1" type="ORF">DYB26_009669</name>
</gene>
<reference evidence="1 2" key="1">
    <citation type="submission" date="2018-08" db="EMBL/GenBank/DDBJ databases">
        <title>Aphanomyces genome sequencing and annotation.</title>
        <authorList>
            <person name="Minardi D."/>
            <person name="Oidtmann B."/>
            <person name="Van Der Giezen M."/>
            <person name="Studholme D.J."/>
        </authorList>
    </citation>
    <scope>NUCLEOTIDE SEQUENCE [LARGE SCALE GENOMIC DNA]</scope>
    <source>
        <strain evidence="1 2">FDL457</strain>
    </source>
</reference>
<accession>A0A3R7BN11</accession>
<dbReference type="EMBL" id="QUTF01020494">
    <property type="protein sequence ID" value="RHY96533.1"/>
    <property type="molecule type" value="Genomic_DNA"/>
</dbReference>
<protein>
    <submittedName>
        <fullName evidence="1">Uncharacterized protein</fullName>
    </submittedName>
</protein>